<organism evidence="3 4">
    <name type="scientific">Fusarium austroafricanum</name>
    <dbReference type="NCBI Taxonomy" id="2364996"/>
    <lineage>
        <taxon>Eukaryota</taxon>
        <taxon>Fungi</taxon>
        <taxon>Dikarya</taxon>
        <taxon>Ascomycota</taxon>
        <taxon>Pezizomycotina</taxon>
        <taxon>Sordariomycetes</taxon>
        <taxon>Hypocreomycetidae</taxon>
        <taxon>Hypocreales</taxon>
        <taxon>Nectriaceae</taxon>
        <taxon>Fusarium</taxon>
        <taxon>Fusarium concolor species complex</taxon>
    </lineage>
</organism>
<gene>
    <name evidence="3" type="ORF">F53441_8905</name>
</gene>
<feature type="domain" description="Alpha/beta hydrolase fold-3" evidence="2">
    <location>
        <begin position="108"/>
        <end position="328"/>
    </location>
</feature>
<evidence type="ECO:0000259" key="2">
    <source>
        <dbReference type="Pfam" id="PF07859"/>
    </source>
</evidence>
<protein>
    <submittedName>
        <fullName evidence="3">Alpha/beta hydrolase fold protein</fullName>
    </submittedName>
</protein>
<name>A0A8H4KDI2_9HYPO</name>
<dbReference type="PANTHER" id="PTHR48081">
    <property type="entry name" value="AB HYDROLASE SUPERFAMILY PROTEIN C4A8.06C"/>
    <property type="match status" value="1"/>
</dbReference>
<dbReference type="Pfam" id="PF07859">
    <property type="entry name" value="Abhydrolase_3"/>
    <property type="match status" value="1"/>
</dbReference>
<evidence type="ECO:0000313" key="4">
    <source>
        <dbReference type="Proteomes" id="UP000605986"/>
    </source>
</evidence>
<keyword evidence="4" id="KW-1185">Reference proteome</keyword>
<dbReference type="InterPro" id="IPR013094">
    <property type="entry name" value="AB_hydrolase_3"/>
</dbReference>
<evidence type="ECO:0000256" key="1">
    <source>
        <dbReference type="ARBA" id="ARBA00022801"/>
    </source>
</evidence>
<accession>A0A8H4KDI2</accession>
<evidence type="ECO:0000313" key="3">
    <source>
        <dbReference type="EMBL" id="KAF4447578.1"/>
    </source>
</evidence>
<reference evidence="3" key="1">
    <citation type="submission" date="2020-01" db="EMBL/GenBank/DDBJ databases">
        <title>Identification and distribution of gene clusters putatively required for synthesis of sphingolipid metabolism inhibitors in phylogenetically diverse species of the filamentous fungus Fusarium.</title>
        <authorList>
            <person name="Kim H.-S."/>
            <person name="Busman M."/>
            <person name="Brown D.W."/>
            <person name="Divon H."/>
            <person name="Uhlig S."/>
            <person name="Proctor R.H."/>
        </authorList>
    </citation>
    <scope>NUCLEOTIDE SEQUENCE</scope>
    <source>
        <strain evidence="3">NRRL 53441</strain>
    </source>
</reference>
<sequence length="370" mass="40850">MYLNDEYPSNLALPRPTMTELHQPIPNPGFGKLPLMDLVKAVGAIGRVAMETFFFVLDNMFKNNRNGGQKNKLRFFIQRRREGFSAIWFCNPKLCESLNPLITADVVILFAHGGGYVLGQPEMYTSLLMRIAEGIEASGRSIAICALDYSLAPEHVFPRQLEQMTACWDYITTELDIPLSKVSLMGDSAGGSLCLSFLVHMASPAPSVPTVKIAGSPGMGVYLISPWVSLLSEKGYAEKQDTDVLDARALRQWADMATSGADAPVVQKYLEFASSCDDLGRILPSRIWVSSGADEIFMHNISAFVDAARASGCRVEFEVKDGQAHDWQLVESLEYEDKFLSQRYGVFEDGVMTGAASIAQAMVRAFTWKE</sequence>
<dbReference type="OrthoDB" id="2152029at2759"/>
<dbReference type="InterPro" id="IPR050300">
    <property type="entry name" value="GDXG_lipolytic_enzyme"/>
</dbReference>
<comment type="caution">
    <text evidence="3">The sequence shown here is derived from an EMBL/GenBank/DDBJ whole genome shotgun (WGS) entry which is preliminary data.</text>
</comment>
<dbReference type="SUPFAM" id="SSF53474">
    <property type="entry name" value="alpha/beta-Hydrolases"/>
    <property type="match status" value="1"/>
</dbReference>
<dbReference type="EMBL" id="JAADJG010000391">
    <property type="protein sequence ID" value="KAF4447578.1"/>
    <property type="molecule type" value="Genomic_DNA"/>
</dbReference>
<dbReference type="InterPro" id="IPR029058">
    <property type="entry name" value="AB_hydrolase_fold"/>
</dbReference>
<dbReference type="PANTHER" id="PTHR48081:SF31">
    <property type="entry name" value="STERYL ACETYL HYDROLASE MUG81-RELATED"/>
    <property type="match status" value="1"/>
</dbReference>
<dbReference type="GO" id="GO:0016787">
    <property type="term" value="F:hydrolase activity"/>
    <property type="evidence" value="ECO:0007669"/>
    <property type="project" value="UniProtKB-KW"/>
</dbReference>
<dbReference type="AlphaFoldDB" id="A0A8H4KDI2"/>
<keyword evidence="1 3" id="KW-0378">Hydrolase</keyword>
<dbReference type="Gene3D" id="3.40.50.1820">
    <property type="entry name" value="alpha/beta hydrolase"/>
    <property type="match status" value="1"/>
</dbReference>
<proteinExistence type="predicted"/>
<dbReference type="Proteomes" id="UP000605986">
    <property type="component" value="Unassembled WGS sequence"/>
</dbReference>